<dbReference type="EMBL" id="LNIX01000020">
    <property type="protein sequence ID" value="OXA43975.1"/>
    <property type="molecule type" value="Genomic_DNA"/>
</dbReference>
<feature type="region of interest" description="Disordered" evidence="1">
    <location>
        <begin position="1"/>
        <end position="39"/>
    </location>
</feature>
<sequence>MSQKYKMEIETESATTSACGERPFRPPTPPMSTSTSFPPLWANPTTKKMAIRYGPNGEVNHINVGVLEDLEATFIEKRLEVVQEDGFLITPLHIVKKLAEKFNAPIHSEIYIFHQGEISDFRRVEIMIGRARGIGQAPAKGLACQLAAIDMMEKMKIYNQEEFPPYGLPPGLRINPRVLSHLNALCHVNGLQPPKIEVTESGKPFAERELYDSKSDNRFLAQRIAVRDMYNRISTEPYPDMPLAMGSECVGMVRLRELGLRPLMSAAKRDWLVQYRGLGNGKLVQHLEEEPEDGDFLDPEDVLPYVTECHIPDPNDFEM</sequence>
<accession>A0A226DEG3</accession>
<evidence type="ECO:0000313" key="3">
    <source>
        <dbReference type="Proteomes" id="UP000198287"/>
    </source>
</evidence>
<evidence type="ECO:0000313" key="2">
    <source>
        <dbReference type="EMBL" id="OXA43975.1"/>
    </source>
</evidence>
<organism evidence="2 3">
    <name type="scientific">Folsomia candida</name>
    <name type="common">Springtail</name>
    <dbReference type="NCBI Taxonomy" id="158441"/>
    <lineage>
        <taxon>Eukaryota</taxon>
        <taxon>Metazoa</taxon>
        <taxon>Ecdysozoa</taxon>
        <taxon>Arthropoda</taxon>
        <taxon>Hexapoda</taxon>
        <taxon>Collembola</taxon>
        <taxon>Entomobryomorpha</taxon>
        <taxon>Isotomoidea</taxon>
        <taxon>Isotomidae</taxon>
        <taxon>Proisotominae</taxon>
        <taxon>Folsomia</taxon>
    </lineage>
</organism>
<keyword evidence="3" id="KW-1185">Reference proteome</keyword>
<dbReference type="OrthoDB" id="8288574at2759"/>
<comment type="caution">
    <text evidence="2">The sequence shown here is derived from an EMBL/GenBank/DDBJ whole genome shotgun (WGS) entry which is preliminary data.</text>
</comment>
<protein>
    <submittedName>
        <fullName evidence="2">Uncharacterized protein</fullName>
    </submittedName>
</protein>
<proteinExistence type="predicted"/>
<dbReference type="AlphaFoldDB" id="A0A226DEG3"/>
<evidence type="ECO:0000256" key="1">
    <source>
        <dbReference type="SAM" id="MobiDB-lite"/>
    </source>
</evidence>
<reference evidence="2 3" key="1">
    <citation type="submission" date="2015-12" db="EMBL/GenBank/DDBJ databases">
        <title>The genome of Folsomia candida.</title>
        <authorList>
            <person name="Faddeeva A."/>
            <person name="Derks M.F."/>
            <person name="Anvar Y."/>
            <person name="Smit S."/>
            <person name="Van Straalen N."/>
            <person name="Roelofs D."/>
        </authorList>
    </citation>
    <scope>NUCLEOTIDE SEQUENCE [LARGE SCALE GENOMIC DNA]</scope>
    <source>
        <strain evidence="2 3">VU population</strain>
        <tissue evidence="2">Whole body</tissue>
    </source>
</reference>
<name>A0A226DEG3_FOLCA</name>
<gene>
    <name evidence="2" type="ORF">Fcan01_21275</name>
</gene>
<dbReference type="Proteomes" id="UP000198287">
    <property type="component" value="Unassembled WGS sequence"/>
</dbReference>